<evidence type="ECO:0000256" key="1">
    <source>
        <dbReference type="SAM" id="MobiDB-lite"/>
    </source>
</evidence>
<name>A0A8T0P7R6_PANVG</name>
<feature type="region of interest" description="Disordered" evidence="1">
    <location>
        <begin position="1"/>
        <end position="26"/>
    </location>
</feature>
<evidence type="ECO:0000313" key="3">
    <source>
        <dbReference type="Proteomes" id="UP000823388"/>
    </source>
</evidence>
<feature type="compositionally biased region" description="Basic and acidic residues" evidence="1">
    <location>
        <begin position="17"/>
        <end position="26"/>
    </location>
</feature>
<proteinExistence type="predicted"/>
<keyword evidence="3" id="KW-1185">Reference proteome</keyword>
<comment type="caution">
    <text evidence="2">The sequence shown here is derived from an EMBL/GenBank/DDBJ whole genome shotgun (WGS) entry which is preliminary data.</text>
</comment>
<gene>
    <name evidence="2" type="ORF">PVAP13_8NG219102</name>
</gene>
<dbReference type="EMBL" id="CM029052">
    <property type="protein sequence ID" value="KAG2557650.1"/>
    <property type="molecule type" value="Genomic_DNA"/>
</dbReference>
<protein>
    <submittedName>
        <fullName evidence="2">Uncharacterized protein</fullName>
    </submittedName>
</protein>
<evidence type="ECO:0000313" key="2">
    <source>
        <dbReference type="EMBL" id="KAG2557650.1"/>
    </source>
</evidence>
<accession>A0A8T0P7R6</accession>
<feature type="region of interest" description="Disordered" evidence="1">
    <location>
        <begin position="79"/>
        <end position="121"/>
    </location>
</feature>
<sequence>MPPLPSPLRSPLTGSEEQWRGEERRRLTGTARRALRELRLELRQRWRTARRELRQRPWTVRREVRQRRPLLLLLRRGVAAPTPSPNPARGPLPLLPRIRREAPPSPSPNPARGSSLSFPGSGAQPWTLLPQRVAAPSPLGVAARPDPATSYFGARRRRWRGRWLQRRRRLQRLTVVAVVAVCWWRRRAAASRSMPT</sequence>
<dbReference type="Proteomes" id="UP000823388">
    <property type="component" value="Chromosome 8N"/>
</dbReference>
<dbReference type="AlphaFoldDB" id="A0A8T0P7R6"/>
<feature type="compositionally biased region" description="Pro residues" evidence="1">
    <location>
        <begin position="82"/>
        <end position="94"/>
    </location>
</feature>
<organism evidence="2 3">
    <name type="scientific">Panicum virgatum</name>
    <name type="common">Blackwell switchgrass</name>
    <dbReference type="NCBI Taxonomy" id="38727"/>
    <lineage>
        <taxon>Eukaryota</taxon>
        <taxon>Viridiplantae</taxon>
        <taxon>Streptophyta</taxon>
        <taxon>Embryophyta</taxon>
        <taxon>Tracheophyta</taxon>
        <taxon>Spermatophyta</taxon>
        <taxon>Magnoliopsida</taxon>
        <taxon>Liliopsida</taxon>
        <taxon>Poales</taxon>
        <taxon>Poaceae</taxon>
        <taxon>PACMAD clade</taxon>
        <taxon>Panicoideae</taxon>
        <taxon>Panicodae</taxon>
        <taxon>Paniceae</taxon>
        <taxon>Panicinae</taxon>
        <taxon>Panicum</taxon>
        <taxon>Panicum sect. Hiantes</taxon>
    </lineage>
</organism>
<reference evidence="2" key="1">
    <citation type="submission" date="2020-05" db="EMBL/GenBank/DDBJ databases">
        <title>WGS assembly of Panicum virgatum.</title>
        <authorList>
            <person name="Lovell J.T."/>
            <person name="Jenkins J."/>
            <person name="Shu S."/>
            <person name="Juenger T.E."/>
            <person name="Schmutz J."/>
        </authorList>
    </citation>
    <scope>NUCLEOTIDE SEQUENCE</scope>
    <source>
        <strain evidence="2">AP13</strain>
    </source>
</reference>